<dbReference type="EMBL" id="MGIL01000005">
    <property type="protein sequence ID" value="OGM88757.1"/>
    <property type="molecule type" value="Genomic_DNA"/>
</dbReference>
<reference evidence="2 3" key="1">
    <citation type="journal article" date="2016" name="Nat. Commun.">
        <title>Thousands of microbial genomes shed light on interconnected biogeochemical processes in an aquifer system.</title>
        <authorList>
            <person name="Anantharaman K."/>
            <person name="Brown C.T."/>
            <person name="Hug L.A."/>
            <person name="Sharon I."/>
            <person name="Castelle C.J."/>
            <person name="Probst A.J."/>
            <person name="Thomas B.C."/>
            <person name="Singh A."/>
            <person name="Wilkins M.J."/>
            <person name="Karaoz U."/>
            <person name="Brodie E.L."/>
            <person name="Williams K.H."/>
            <person name="Hubbard S.S."/>
            <person name="Banfield J.F."/>
        </authorList>
    </citation>
    <scope>NUCLEOTIDE SEQUENCE [LARGE SCALE GENOMIC DNA]</scope>
</reference>
<organism evidence="2 3">
    <name type="scientific">Candidatus Woesebacteria bacterium RIFOXYD1_FULL_43_18</name>
    <dbReference type="NCBI Taxonomy" id="1802551"/>
    <lineage>
        <taxon>Bacteria</taxon>
        <taxon>Candidatus Woeseibacteriota</taxon>
    </lineage>
</organism>
<feature type="transmembrane region" description="Helical" evidence="1">
    <location>
        <begin position="199"/>
        <end position="219"/>
    </location>
</feature>
<dbReference type="AlphaFoldDB" id="A0A1F8DJH0"/>
<evidence type="ECO:0000313" key="3">
    <source>
        <dbReference type="Proteomes" id="UP000177596"/>
    </source>
</evidence>
<dbReference type="Proteomes" id="UP000177596">
    <property type="component" value="Unassembled WGS sequence"/>
</dbReference>
<keyword evidence="1" id="KW-0812">Transmembrane</keyword>
<proteinExistence type="predicted"/>
<name>A0A1F8DJH0_9BACT</name>
<protein>
    <submittedName>
        <fullName evidence="2">Uncharacterized protein</fullName>
    </submittedName>
</protein>
<keyword evidence="1" id="KW-0472">Membrane</keyword>
<gene>
    <name evidence="2" type="ORF">A2573_01100</name>
</gene>
<sequence length="222" mass="24688">MAEGRREAVILLDKNQIFVFNGNDFLTLDVPEAVVRDIDIVDKSGFDSLVDTFIKTKKLNSAPVWLILADGICFSKDVAETDPAKIESEIKDFLDAVPFDKVISKRYRAGNGVRMIAANQEYIEAVIEIFEKNGFVTEGIVPGAMFPGFSTRKVLDADFARYILGSRDLMIMGNMLSKVFLPANTHETPQEAPNKKSKLLPFLIGGFLLLLIILVAVIMTRK</sequence>
<accession>A0A1F8DJH0</accession>
<evidence type="ECO:0000313" key="2">
    <source>
        <dbReference type="EMBL" id="OGM88757.1"/>
    </source>
</evidence>
<evidence type="ECO:0000256" key="1">
    <source>
        <dbReference type="SAM" id="Phobius"/>
    </source>
</evidence>
<keyword evidence="1" id="KW-1133">Transmembrane helix</keyword>
<comment type="caution">
    <text evidence="2">The sequence shown here is derived from an EMBL/GenBank/DDBJ whole genome shotgun (WGS) entry which is preliminary data.</text>
</comment>